<feature type="compositionally biased region" description="Basic and acidic residues" evidence="1">
    <location>
        <begin position="85"/>
        <end position="95"/>
    </location>
</feature>
<gene>
    <name evidence="3" type="ORF">GX950_02620</name>
</gene>
<protein>
    <recommendedName>
        <fullName evidence="2">PRC-barrel domain-containing protein</fullName>
    </recommendedName>
</protein>
<feature type="region of interest" description="Disordered" evidence="1">
    <location>
        <begin position="83"/>
        <end position="108"/>
    </location>
</feature>
<dbReference type="PANTHER" id="PTHR38137">
    <property type="entry name" value="PRC-BARREL DOMAIN PROTEIN"/>
    <property type="match status" value="1"/>
</dbReference>
<dbReference type="PANTHER" id="PTHR38137:SF1">
    <property type="entry name" value="PRC-BARREL DOMAIN-CONTAINING PROTEIN"/>
    <property type="match status" value="1"/>
</dbReference>
<dbReference type="Proteomes" id="UP000526302">
    <property type="component" value="Unassembled WGS sequence"/>
</dbReference>
<proteinExistence type="predicted"/>
<dbReference type="InterPro" id="IPR027275">
    <property type="entry name" value="PRC-brl_dom"/>
</dbReference>
<dbReference type="Gene3D" id="2.30.30.240">
    <property type="entry name" value="PRC-barrel domain"/>
    <property type="match status" value="1"/>
</dbReference>
<comment type="caution">
    <text evidence="3">The sequence shown here is derived from an EMBL/GenBank/DDBJ whole genome shotgun (WGS) entry which is preliminary data.</text>
</comment>
<evidence type="ECO:0000259" key="2">
    <source>
        <dbReference type="Pfam" id="PF05239"/>
    </source>
</evidence>
<evidence type="ECO:0000313" key="3">
    <source>
        <dbReference type="EMBL" id="NMA44683.1"/>
    </source>
</evidence>
<dbReference type="Pfam" id="PF05239">
    <property type="entry name" value="PRC"/>
    <property type="match status" value="1"/>
</dbReference>
<feature type="domain" description="PRC-barrel" evidence="2">
    <location>
        <begin position="3"/>
        <end position="77"/>
    </location>
</feature>
<accession>A0A7K4BZL3</accession>
<evidence type="ECO:0000256" key="1">
    <source>
        <dbReference type="SAM" id="MobiDB-lite"/>
    </source>
</evidence>
<dbReference type="AlphaFoldDB" id="A0A7K4BZL3"/>
<evidence type="ECO:0000313" key="4">
    <source>
        <dbReference type="Proteomes" id="UP000526302"/>
    </source>
</evidence>
<dbReference type="InterPro" id="IPR011033">
    <property type="entry name" value="PRC_barrel-like_sf"/>
</dbReference>
<organism evidence="3 4">
    <name type="scientific">Candidatus Iainarchaeum sp</name>
    <dbReference type="NCBI Taxonomy" id="3101447"/>
    <lineage>
        <taxon>Archaea</taxon>
        <taxon>Candidatus Iainarchaeota</taxon>
        <taxon>Candidatus Iainarchaeia</taxon>
        <taxon>Candidatus Iainarchaeales</taxon>
        <taxon>Candidatus Iainarchaeaceae</taxon>
        <taxon>Candidatus Iainarchaeum</taxon>
    </lineage>
</organism>
<reference evidence="3 4" key="1">
    <citation type="journal article" date="2020" name="Biotechnol. Biofuels">
        <title>New insights from the biogas microbiome by comprehensive genome-resolved metagenomics of nearly 1600 species originating from multiple anaerobic digesters.</title>
        <authorList>
            <person name="Campanaro S."/>
            <person name="Treu L."/>
            <person name="Rodriguez-R L.M."/>
            <person name="Kovalovszki A."/>
            <person name="Ziels R.M."/>
            <person name="Maus I."/>
            <person name="Zhu X."/>
            <person name="Kougias P.G."/>
            <person name="Basile A."/>
            <person name="Luo G."/>
            <person name="Schluter A."/>
            <person name="Konstantinidis K.T."/>
            <person name="Angelidaki I."/>
        </authorList>
    </citation>
    <scope>NUCLEOTIDE SEQUENCE [LARGE SCALE GENOMIC DNA]</scope>
    <source>
        <strain evidence="3">AS22ysBPME_79</strain>
    </source>
</reference>
<dbReference type="EMBL" id="JAAZKV010000018">
    <property type="protein sequence ID" value="NMA44683.1"/>
    <property type="molecule type" value="Genomic_DNA"/>
</dbReference>
<sequence>MSVRISKLFGMDVYDSEAGYKGKVYDLIINLEKGKIETITTEPLKVKTKSDAKKILMEKSIPYRNVRSAKDIIIVSSRAIDPVEETPKEEPEESRYSSAYNKYRYGRR</sequence>
<dbReference type="SUPFAM" id="SSF50346">
    <property type="entry name" value="PRC-barrel domain"/>
    <property type="match status" value="1"/>
</dbReference>
<name>A0A7K4BZL3_9ARCH</name>